<feature type="compositionally biased region" description="Polar residues" evidence="1">
    <location>
        <begin position="88"/>
        <end position="99"/>
    </location>
</feature>
<evidence type="ECO:0000313" key="2">
    <source>
        <dbReference type="EMBL" id="TVU38905.1"/>
    </source>
</evidence>
<proteinExistence type="predicted"/>
<evidence type="ECO:0000256" key="1">
    <source>
        <dbReference type="SAM" id="MobiDB-lite"/>
    </source>
</evidence>
<evidence type="ECO:0000313" key="3">
    <source>
        <dbReference type="Proteomes" id="UP000324897"/>
    </source>
</evidence>
<sequence length="156" mass="16671">MCSSSPPHRTRQCRPTARLRVHSPLSPPPSLSPRADLKVGKDGSDGGASSPAKAPPTSDSTGRRAWLRRRHADEEHPHELSEERGTEELSSATNGSAVRSRSARGGFGSVYNAFFHSASGGRVFLAVKPQAPQQAPPEDFGSMGRDSNADINLRTC</sequence>
<feature type="compositionally biased region" description="Basic and acidic residues" evidence="1">
    <location>
        <begin position="71"/>
        <end position="87"/>
    </location>
</feature>
<organism evidence="2 3">
    <name type="scientific">Eragrostis curvula</name>
    <name type="common">weeping love grass</name>
    <dbReference type="NCBI Taxonomy" id="38414"/>
    <lineage>
        <taxon>Eukaryota</taxon>
        <taxon>Viridiplantae</taxon>
        <taxon>Streptophyta</taxon>
        <taxon>Embryophyta</taxon>
        <taxon>Tracheophyta</taxon>
        <taxon>Spermatophyta</taxon>
        <taxon>Magnoliopsida</taxon>
        <taxon>Liliopsida</taxon>
        <taxon>Poales</taxon>
        <taxon>Poaceae</taxon>
        <taxon>PACMAD clade</taxon>
        <taxon>Chloridoideae</taxon>
        <taxon>Eragrostideae</taxon>
        <taxon>Eragrostidinae</taxon>
        <taxon>Eragrostis</taxon>
    </lineage>
</organism>
<dbReference type="Proteomes" id="UP000324897">
    <property type="component" value="Chromosome 4"/>
</dbReference>
<dbReference type="Gramene" id="TVU38905">
    <property type="protein sequence ID" value="TVU38905"/>
    <property type="gene ID" value="EJB05_12301"/>
</dbReference>
<name>A0A5J9VTM1_9POAL</name>
<accession>A0A5J9VTM1</accession>
<feature type="compositionally biased region" description="Basic and acidic residues" evidence="1">
    <location>
        <begin position="35"/>
        <end position="44"/>
    </location>
</feature>
<gene>
    <name evidence="2" type="ORF">EJB05_12301</name>
</gene>
<dbReference type="EMBL" id="RWGY01000007">
    <property type="protein sequence ID" value="TVU38905.1"/>
    <property type="molecule type" value="Genomic_DNA"/>
</dbReference>
<feature type="compositionally biased region" description="Basic residues" evidence="1">
    <location>
        <begin position="8"/>
        <end position="21"/>
    </location>
</feature>
<feature type="region of interest" description="Disordered" evidence="1">
    <location>
        <begin position="130"/>
        <end position="156"/>
    </location>
</feature>
<protein>
    <submittedName>
        <fullName evidence="2">Uncharacterized protein</fullName>
    </submittedName>
</protein>
<keyword evidence="3" id="KW-1185">Reference proteome</keyword>
<comment type="caution">
    <text evidence="2">The sequence shown here is derived from an EMBL/GenBank/DDBJ whole genome shotgun (WGS) entry which is preliminary data.</text>
</comment>
<feature type="region of interest" description="Disordered" evidence="1">
    <location>
        <begin position="1"/>
        <end position="103"/>
    </location>
</feature>
<reference evidence="2 3" key="1">
    <citation type="journal article" date="2019" name="Sci. Rep.">
        <title>A high-quality genome of Eragrostis curvula grass provides insights into Poaceae evolution and supports new strategies to enhance forage quality.</title>
        <authorList>
            <person name="Carballo J."/>
            <person name="Santos B.A.C.M."/>
            <person name="Zappacosta D."/>
            <person name="Garbus I."/>
            <person name="Selva J.P."/>
            <person name="Gallo C.A."/>
            <person name="Diaz A."/>
            <person name="Albertini E."/>
            <person name="Caccamo M."/>
            <person name="Echenique V."/>
        </authorList>
    </citation>
    <scope>NUCLEOTIDE SEQUENCE [LARGE SCALE GENOMIC DNA]</scope>
    <source>
        <strain evidence="3">cv. Victoria</strain>
        <tissue evidence="2">Leaf</tissue>
    </source>
</reference>
<dbReference type="AlphaFoldDB" id="A0A5J9VTM1"/>